<dbReference type="HAMAP" id="MF_00127">
    <property type="entry name" value="His_tRNA_synth"/>
    <property type="match status" value="1"/>
</dbReference>
<dbReference type="GO" id="GO:0005829">
    <property type="term" value="C:cytosol"/>
    <property type="evidence" value="ECO:0007669"/>
    <property type="project" value="TreeGrafter"/>
</dbReference>
<dbReference type="GO" id="GO:0005524">
    <property type="term" value="F:ATP binding"/>
    <property type="evidence" value="ECO:0007669"/>
    <property type="project" value="UniProtKB-KW"/>
</dbReference>
<evidence type="ECO:0000256" key="7">
    <source>
        <dbReference type="ARBA" id="ARBA00022917"/>
    </source>
</evidence>
<dbReference type="InterPro" id="IPR015807">
    <property type="entry name" value="His-tRNA-ligase"/>
</dbReference>
<evidence type="ECO:0000259" key="12">
    <source>
        <dbReference type="PROSITE" id="PS50862"/>
    </source>
</evidence>
<dbReference type="FunFam" id="3.30.930.10:FF:000061">
    <property type="entry name" value="Histidine--tRNA ligase, cytoplasmic"/>
    <property type="match status" value="1"/>
</dbReference>
<evidence type="ECO:0000256" key="5">
    <source>
        <dbReference type="ARBA" id="ARBA00022741"/>
    </source>
</evidence>
<dbReference type="InterPro" id="IPR004154">
    <property type="entry name" value="Anticodon-bd"/>
</dbReference>
<dbReference type="KEGG" id="mng:MNEG_0429"/>
<dbReference type="GeneID" id="25726547"/>
<evidence type="ECO:0000256" key="4">
    <source>
        <dbReference type="ARBA" id="ARBA00022598"/>
    </source>
</evidence>
<dbReference type="SUPFAM" id="SSF48557">
    <property type="entry name" value="L-aspartase-like"/>
    <property type="match status" value="1"/>
</dbReference>
<dbReference type="InterPro" id="IPR008948">
    <property type="entry name" value="L-Aspartase-like"/>
</dbReference>
<keyword evidence="8 13" id="KW-0030">Aminoacyl-tRNA synthetase</keyword>
<evidence type="ECO:0000256" key="2">
    <source>
        <dbReference type="ARBA" id="ARBA00012815"/>
    </source>
</evidence>
<feature type="compositionally biased region" description="Low complexity" evidence="11">
    <location>
        <begin position="890"/>
        <end position="907"/>
    </location>
</feature>
<dbReference type="SUPFAM" id="SSF55681">
    <property type="entry name" value="Class II aaRS and biotin synthetases"/>
    <property type="match status" value="1"/>
</dbReference>
<dbReference type="STRING" id="145388.A0A0D2NTM2"/>
<dbReference type="GO" id="GO:0005739">
    <property type="term" value="C:mitochondrion"/>
    <property type="evidence" value="ECO:0007669"/>
    <property type="project" value="TreeGrafter"/>
</dbReference>
<evidence type="ECO:0000256" key="3">
    <source>
        <dbReference type="ARBA" id="ARBA00015302"/>
    </source>
</evidence>
<dbReference type="InterPro" id="IPR045864">
    <property type="entry name" value="aa-tRNA-synth_II/BPL/LPL"/>
</dbReference>
<keyword evidence="7" id="KW-0648">Protein biosynthesis</keyword>
<evidence type="ECO:0000256" key="10">
    <source>
        <dbReference type="ARBA" id="ARBA00047639"/>
    </source>
</evidence>
<evidence type="ECO:0000256" key="6">
    <source>
        <dbReference type="ARBA" id="ARBA00022840"/>
    </source>
</evidence>
<evidence type="ECO:0000313" key="14">
    <source>
        <dbReference type="Proteomes" id="UP000054498"/>
    </source>
</evidence>
<comment type="catalytic activity">
    <reaction evidence="10">
        <text>tRNA(His) + L-histidine + ATP = L-histidyl-tRNA(His) + AMP + diphosphate + H(+)</text>
        <dbReference type="Rhea" id="RHEA:17313"/>
        <dbReference type="Rhea" id="RHEA-COMP:9665"/>
        <dbReference type="Rhea" id="RHEA-COMP:9689"/>
        <dbReference type="ChEBI" id="CHEBI:15378"/>
        <dbReference type="ChEBI" id="CHEBI:30616"/>
        <dbReference type="ChEBI" id="CHEBI:33019"/>
        <dbReference type="ChEBI" id="CHEBI:57595"/>
        <dbReference type="ChEBI" id="CHEBI:78442"/>
        <dbReference type="ChEBI" id="CHEBI:78527"/>
        <dbReference type="ChEBI" id="CHEBI:456215"/>
        <dbReference type="EC" id="6.1.1.21"/>
    </reaction>
</comment>
<dbReference type="EMBL" id="KK100253">
    <property type="protein sequence ID" value="KIZ07516.1"/>
    <property type="molecule type" value="Genomic_DNA"/>
</dbReference>
<dbReference type="GO" id="GO:0032543">
    <property type="term" value="P:mitochondrial translation"/>
    <property type="evidence" value="ECO:0007669"/>
    <property type="project" value="TreeGrafter"/>
</dbReference>
<sequence>MNGKTGCRLQVVDFLKQLLNSGSALALRAGTEAELTNALADACKGAGEGVDAAMQAAGIDQPPSLSAAERVVLTSGGSATAGIGALAVTWGRGLIDAATAVAALSCEAYGAATKPFDADVMEAGGHKAAAAAADQLRGLLDGSKCTGTRKGATQQQLTLFSGLPQLLGSASDALSAAYAAVRAEIQSGALAPVKGGAPAGASPLLASTLADSARALLALASASLARAQLLAEAAVPSPVAALQQLANSAAGGPLAAARSRLVAVSSALLDAAVSPVAAGEGTAGQQGPFAALAADAAIAVAVEAIAVEALAALAALRIQQGPEPADGAVVEAEQPGGSDKAAVKKKAKKGAAAGPVPGKGTAIARAALEATAAGDGSAVLPLAEGGGGLAESFEAGAAAVRLAGVLDPRGGGLGRLLEELRAVVEANQARRKPKVAKGARDFLPDQMAIREAAFGSIAAVFKRHGAVSIDTPVFELRETLTGKYGEDSKLIYDLADQGGELLSLRYDLTVPFARYVAVNQVGNIKRYHIGKVYRRDQPQMNRGRFREFFQCDFDIAGAYPAMVPDSEVLKVVVEILDDLALGDYEIKINHRALLDAMLAIAGVPPQKFRAICSAIDKLDKEPWEAVRREMTEDKGLPGDVADTIGQFVVLRGEPKELLARLTAPDHALAQHPASAAALAEMGLLFGYLDAMGALHRLVFDLSLARGLDYYTGVIYEAVLLGSNVGSIAAGGRYDRLVGMFSGKDVPAVGVSIGIERVFAIMEGQLRARAAEQGAAIRATETQVLVASIGNGLQAKRMELASKLWAAGVKAEFGFKPNPKMGDQLGYALEQGVPLMVLFGDDELARGVVKVKDMAAKTEEVVALDSVAEHLARRVKELPSGLALVAGGAGSAQQQQQPQQPTPAQGAAEHTTGTPLQTPVVEGGSFGFAVSTDETGATIAVGQPDAEGGQGLMYAYNQVALCAYQSYDLPIPTPAQLAAAGVDAAAAPPGTMGMMTAMSRDGRWLAVAGALEASNTMAQVYIYRRQSNDSTGGFLFHQKLALQPAPPQGSGGSGRVYAGSLSLSREGRLVLVSWSVYGQGLSGESEDPYGAPSLGVQGSAQLYRRNDAGHYSRAQADLSRLAPPYAKTQFFGANSYVVGDGNVIAISTRVIDKARAGAGSPAIVIFRRTASGSFELLTTLKTPGSDGTFVMAESGSHLAVVRGSDVHVYVREGDLSAGKTVYNKRCTLVGEDMNLEPTYTRMAITVANNDTLRLAVSNSLDSVFLWSIPLGGKRAYKDGGCPATLDRTLTGEAGSQFGAALAMAENGRTLVVGIPGSAKAPDATVLVVDISAPKAPAPAPKPGQPTGPAGLMFNPRASSIALDNSYFQQNPSTVLVSARRGNVGVPAPQPFDLNSWAKGSPGGAPYNPNLGYSIAPNNPYISGGKPIQASGALSLLSALGGLGLSTAALRPASLSAGH</sequence>
<evidence type="ECO:0000256" key="11">
    <source>
        <dbReference type="SAM" id="MobiDB-lite"/>
    </source>
</evidence>
<dbReference type="EC" id="6.1.1.21" evidence="2"/>
<evidence type="ECO:0000313" key="13">
    <source>
        <dbReference type="EMBL" id="KIZ07516.1"/>
    </source>
</evidence>
<dbReference type="SUPFAM" id="SSF52954">
    <property type="entry name" value="Class II aaRS ABD-related"/>
    <property type="match status" value="1"/>
</dbReference>
<evidence type="ECO:0000256" key="1">
    <source>
        <dbReference type="ARBA" id="ARBA00008226"/>
    </source>
</evidence>
<dbReference type="InterPro" id="IPR041715">
    <property type="entry name" value="HisRS-like_core"/>
</dbReference>
<feature type="region of interest" description="Disordered" evidence="11">
    <location>
        <begin position="327"/>
        <end position="357"/>
    </location>
</feature>
<protein>
    <recommendedName>
        <fullName evidence="3">Histidine--tRNA ligase, cytoplasmic</fullName>
        <ecNumber evidence="2">6.1.1.21</ecNumber>
    </recommendedName>
    <alternativeName>
        <fullName evidence="9">Histidyl-tRNA synthetase</fullName>
    </alternativeName>
</protein>
<dbReference type="FunFam" id="3.40.50.800:FF:000012">
    <property type="entry name" value="Histidine--tRNA ligase, cytoplasmic"/>
    <property type="match status" value="1"/>
</dbReference>
<dbReference type="Pfam" id="PF13393">
    <property type="entry name" value="tRNA-synt_His"/>
    <property type="match status" value="1"/>
</dbReference>
<dbReference type="GO" id="GO:0003723">
    <property type="term" value="F:RNA binding"/>
    <property type="evidence" value="ECO:0007669"/>
    <property type="project" value="TreeGrafter"/>
</dbReference>
<dbReference type="RefSeq" id="XP_013906535.1">
    <property type="nucleotide sequence ID" value="XM_014051081.1"/>
</dbReference>
<dbReference type="PROSITE" id="PS50862">
    <property type="entry name" value="AA_TRNA_LIGASE_II"/>
    <property type="match status" value="1"/>
</dbReference>
<dbReference type="CDD" id="cd00773">
    <property type="entry name" value="HisRS-like_core"/>
    <property type="match status" value="1"/>
</dbReference>
<dbReference type="InterPro" id="IPR006195">
    <property type="entry name" value="aa-tRNA-synth_II"/>
</dbReference>
<dbReference type="CDD" id="cd00859">
    <property type="entry name" value="HisRS_anticodon"/>
    <property type="match status" value="1"/>
</dbReference>
<dbReference type="GO" id="GO:0004821">
    <property type="term" value="F:histidine-tRNA ligase activity"/>
    <property type="evidence" value="ECO:0007669"/>
    <property type="project" value="UniProtKB-EC"/>
</dbReference>
<feature type="domain" description="Aminoacyl-transfer RNA synthetases class-II family profile" evidence="12">
    <location>
        <begin position="431"/>
        <end position="761"/>
    </location>
</feature>
<keyword evidence="4 13" id="KW-0436">Ligase</keyword>
<dbReference type="Gene3D" id="3.30.930.10">
    <property type="entry name" value="Bira Bifunctional Protein, Domain 2"/>
    <property type="match status" value="1"/>
</dbReference>
<comment type="similarity">
    <text evidence="1">Belongs to the class-II aminoacyl-tRNA synthetase family.</text>
</comment>
<gene>
    <name evidence="13" type="ORF">MNEG_0429</name>
</gene>
<keyword evidence="14" id="KW-1185">Reference proteome</keyword>
<proteinExistence type="inferred from homology"/>
<dbReference type="SUPFAM" id="SSF82171">
    <property type="entry name" value="DPP6 N-terminal domain-like"/>
    <property type="match status" value="1"/>
</dbReference>
<dbReference type="Gene3D" id="3.40.50.800">
    <property type="entry name" value="Anticodon-binding domain"/>
    <property type="match status" value="1"/>
</dbReference>
<organism evidence="13 14">
    <name type="scientific">Monoraphidium neglectum</name>
    <dbReference type="NCBI Taxonomy" id="145388"/>
    <lineage>
        <taxon>Eukaryota</taxon>
        <taxon>Viridiplantae</taxon>
        <taxon>Chlorophyta</taxon>
        <taxon>core chlorophytes</taxon>
        <taxon>Chlorophyceae</taxon>
        <taxon>CS clade</taxon>
        <taxon>Sphaeropleales</taxon>
        <taxon>Selenastraceae</taxon>
        <taxon>Monoraphidium</taxon>
    </lineage>
</organism>
<dbReference type="Proteomes" id="UP000054498">
    <property type="component" value="Unassembled WGS sequence"/>
</dbReference>
<accession>A0A0D2NTM2</accession>
<evidence type="ECO:0000256" key="8">
    <source>
        <dbReference type="ARBA" id="ARBA00023146"/>
    </source>
</evidence>
<dbReference type="OrthoDB" id="1906957at2759"/>
<keyword evidence="5" id="KW-0547">Nucleotide-binding</keyword>
<dbReference type="InterPro" id="IPR036621">
    <property type="entry name" value="Anticodon-bd_dom_sf"/>
</dbReference>
<dbReference type="InterPro" id="IPR001106">
    <property type="entry name" value="Aromatic_Lyase"/>
</dbReference>
<dbReference type="Pfam" id="PF00221">
    <property type="entry name" value="Lyase_aromatic"/>
    <property type="match status" value="1"/>
</dbReference>
<dbReference type="Gene3D" id="1.20.200.10">
    <property type="entry name" value="Fumarase/aspartase (Central domain)"/>
    <property type="match status" value="1"/>
</dbReference>
<dbReference type="NCBIfam" id="TIGR00442">
    <property type="entry name" value="hisS"/>
    <property type="match status" value="1"/>
</dbReference>
<reference evidence="13 14" key="1">
    <citation type="journal article" date="2013" name="BMC Genomics">
        <title>Reconstruction of the lipid metabolism for the microalga Monoraphidium neglectum from its genome sequence reveals characteristics suitable for biofuel production.</title>
        <authorList>
            <person name="Bogen C."/>
            <person name="Al-Dilaimi A."/>
            <person name="Albersmeier A."/>
            <person name="Wichmann J."/>
            <person name="Grundmann M."/>
            <person name="Rupp O."/>
            <person name="Lauersen K.J."/>
            <person name="Blifernez-Klassen O."/>
            <person name="Kalinowski J."/>
            <person name="Goesmann A."/>
            <person name="Mussgnug J.H."/>
            <person name="Kruse O."/>
        </authorList>
    </citation>
    <scope>NUCLEOTIDE SEQUENCE [LARGE SCALE GENOMIC DNA]</scope>
    <source>
        <strain evidence="13 14">SAG 48.87</strain>
    </source>
</reference>
<dbReference type="InterPro" id="IPR033656">
    <property type="entry name" value="HisRS_anticodon"/>
</dbReference>
<name>A0A0D2NTM2_9CHLO</name>
<dbReference type="PANTHER" id="PTHR11476:SF7">
    <property type="entry name" value="HISTIDINE--TRNA LIGASE"/>
    <property type="match status" value="1"/>
</dbReference>
<dbReference type="PANTHER" id="PTHR11476">
    <property type="entry name" value="HISTIDYL-TRNA SYNTHETASE"/>
    <property type="match status" value="1"/>
</dbReference>
<feature type="region of interest" description="Disordered" evidence="11">
    <location>
        <begin position="885"/>
        <end position="916"/>
    </location>
</feature>
<keyword evidence="6" id="KW-0067">ATP-binding</keyword>
<evidence type="ECO:0000256" key="9">
    <source>
        <dbReference type="ARBA" id="ARBA00030619"/>
    </source>
</evidence>
<dbReference type="Pfam" id="PF03129">
    <property type="entry name" value="HGTP_anticodon"/>
    <property type="match status" value="1"/>
</dbReference>
<dbReference type="GO" id="GO:0006427">
    <property type="term" value="P:histidyl-tRNA aminoacylation"/>
    <property type="evidence" value="ECO:0007669"/>
    <property type="project" value="InterPro"/>
</dbReference>